<dbReference type="Pfam" id="PF03886">
    <property type="entry name" value="ABC_trans_aux"/>
    <property type="match status" value="1"/>
</dbReference>
<sequence length="215" mass="22651">MTLTRNLLRLSAAGAALTLAGCITLLPDAKPAQLYRFTPETAPLAASTPTEGRIPMIRGGGSFHPAAAGDRILTADGAEAAYLANARWTQSASVLFDQALVAAFASSRGPARLITPGELGRPAFGLRVDVSRFEADYDQGPRAAPEVRIDLHVVVTRLRDQKVVREESLSFTRRADENRGGAIAEAFQEATREALAAIIRTADEGVATSVAPVGG</sequence>
<dbReference type="KEGG" id="phb:HYN04_05705"/>
<accession>A0A2Z3HVB7</accession>
<dbReference type="Gene3D" id="3.40.50.10610">
    <property type="entry name" value="ABC-type transport auxiliary lipoprotein component"/>
    <property type="match status" value="1"/>
</dbReference>
<dbReference type="InterPro" id="IPR005586">
    <property type="entry name" value="ABC_trans_aux"/>
</dbReference>
<evidence type="ECO:0000259" key="1">
    <source>
        <dbReference type="Pfam" id="PF03886"/>
    </source>
</evidence>
<dbReference type="SUPFAM" id="SSF159594">
    <property type="entry name" value="XCC0632-like"/>
    <property type="match status" value="1"/>
</dbReference>
<gene>
    <name evidence="2" type="ORF">HYN04_05705</name>
</gene>
<dbReference type="RefSeq" id="WP_110449868.1">
    <property type="nucleotide sequence ID" value="NZ_CP029479.1"/>
</dbReference>
<evidence type="ECO:0000313" key="3">
    <source>
        <dbReference type="Proteomes" id="UP000247763"/>
    </source>
</evidence>
<reference evidence="3" key="1">
    <citation type="submission" date="2018-05" db="EMBL/GenBank/DDBJ databases">
        <title>Genome sequencing of Phenylobacterium sp. HYN0004.</title>
        <authorList>
            <person name="Yi H."/>
            <person name="Baek C."/>
        </authorList>
    </citation>
    <scope>NUCLEOTIDE SEQUENCE [LARGE SCALE GENOMIC DNA]</scope>
    <source>
        <strain evidence="3">HYN0004</strain>
    </source>
</reference>
<evidence type="ECO:0000313" key="2">
    <source>
        <dbReference type="EMBL" id="AWM77301.1"/>
    </source>
</evidence>
<keyword evidence="3" id="KW-1185">Reference proteome</keyword>
<dbReference type="OrthoDB" id="7465901at2"/>
<dbReference type="Proteomes" id="UP000247763">
    <property type="component" value="Chromosome"/>
</dbReference>
<dbReference type="AlphaFoldDB" id="A0A2Z3HVB7"/>
<dbReference type="EMBL" id="CP029479">
    <property type="protein sequence ID" value="AWM77301.1"/>
    <property type="molecule type" value="Genomic_DNA"/>
</dbReference>
<organism evidence="2 3">
    <name type="scientific">Phenylobacterium parvum</name>
    <dbReference type="NCBI Taxonomy" id="2201350"/>
    <lineage>
        <taxon>Bacteria</taxon>
        <taxon>Pseudomonadati</taxon>
        <taxon>Pseudomonadota</taxon>
        <taxon>Alphaproteobacteria</taxon>
        <taxon>Caulobacterales</taxon>
        <taxon>Caulobacteraceae</taxon>
        <taxon>Phenylobacterium</taxon>
    </lineage>
</organism>
<name>A0A2Z3HVB7_9CAUL</name>
<protein>
    <submittedName>
        <fullName evidence="2">ABC transporter</fullName>
    </submittedName>
</protein>
<proteinExistence type="predicted"/>
<feature type="domain" description="ABC-type transport auxiliary lipoprotein component" evidence="1">
    <location>
        <begin position="72"/>
        <end position="198"/>
    </location>
</feature>
<dbReference type="PROSITE" id="PS51257">
    <property type="entry name" value="PROKAR_LIPOPROTEIN"/>
    <property type="match status" value="1"/>
</dbReference>